<dbReference type="InterPro" id="IPR016154">
    <property type="entry name" value="Heat_shock_Hsp33_C"/>
</dbReference>
<protein>
    <submittedName>
        <fullName evidence="6">Hsp33 family molecular chaperone HslO</fullName>
    </submittedName>
</protein>
<reference evidence="6 7" key="1">
    <citation type="submission" date="2021-12" db="EMBL/GenBank/DDBJ databases">
        <title>Discovery of the Pendulisporaceae a myxobacterial family with distinct sporulation behavior and unique specialized metabolism.</title>
        <authorList>
            <person name="Garcia R."/>
            <person name="Popoff A."/>
            <person name="Bader C.D."/>
            <person name="Loehr J."/>
            <person name="Walesch S."/>
            <person name="Walt C."/>
            <person name="Boldt J."/>
            <person name="Bunk B."/>
            <person name="Haeckl F.J.F.P.J."/>
            <person name="Gunesch A.P."/>
            <person name="Birkelbach J."/>
            <person name="Nuebel U."/>
            <person name="Pietschmann T."/>
            <person name="Bach T."/>
            <person name="Mueller R."/>
        </authorList>
    </citation>
    <scope>NUCLEOTIDE SEQUENCE [LARGE SCALE GENOMIC DNA]</scope>
    <source>
        <strain evidence="6 7">MSr12523</strain>
    </source>
</reference>
<dbReference type="SUPFAM" id="SSF64397">
    <property type="entry name" value="Hsp33 domain"/>
    <property type="match status" value="1"/>
</dbReference>
<dbReference type="Pfam" id="PF01430">
    <property type="entry name" value="HSP33"/>
    <property type="match status" value="1"/>
</dbReference>
<dbReference type="Proteomes" id="UP001379533">
    <property type="component" value="Chromosome"/>
</dbReference>
<dbReference type="Gene3D" id="3.55.30.10">
    <property type="entry name" value="Hsp33 domain"/>
    <property type="match status" value="1"/>
</dbReference>
<evidence type="ECO:0000256" key="1">
    <source>
        <dbReference type="ARBA" id="ARBA00022490"/>
    </source>
</evidence>
<dbReference type="InterPro" id="IPR016153">
    <property type="entry name" value="Heat_shock_Hsp33_N"/>
</dbReference>
<evidence type="ECO:0000256" key="5">
    <source>
        <dbReference type="ARBA" id="ARBA00023284"/>
    </source>
</evidence>
<keyword evidence="1" id="KW-0963">Cytoplasm</keyword>
<keyword evidence="3" id="KW-1015">Disulfide bond</keyword>
<evidence type="ECO:0000256" key="3">
    <source>
        <dbReference type="ARBA" id="ARBA00023157"/>
    </source>
</evidence>
<dbReference type="InterPro" id="IPR000397">
    <property type="entry name" value="Heat_shock_Hsp33"/>
</dbReference>
<dbReference type="RefSeq" id="WP_394847843.1">
    <property type="nucleotide sequence ID" value="NZ_CP089982.1"/>
</dbReference>
<evidence type="ECO:0000256" key="2">
    <source>
        <dbReference type="ARBA" id="ARBA00022833"/>
    </source>
</evidence>
<proteinExistence type="predicted"/>
<keyword evidence="7" id="KW-1185">Reference proteome</keyword>
<dbReference type="EMBL" id="CP089982">
    <property type="protein sequence ID" value="WXA97228.1"/>
    <property type="molecule type" value="Genomic_DNA"/>
</dbReference>
<organism evidence="6 7">
    <name type="scientific">Pendulispora brunnea</name>
    <dbReference type="NCBI Taxonomy" id="2905690"/>
    <lineage>
        <taxon>Bacteria</taxon>
        <taxon>Pseudomonadati</taxon>
        <taxon>Myxococcota</taxon>
        <taxon>Myxococcia</taxon>
        <taxon>Myxococcales</taxon>
        <taxon>Sorangiineae</taxon>
        <taxon>Pendulisporaceae</taxon>
        <taxon>Pendulispora</taxon>
    </lineage>
</organism>
<keyword evidence="4" id="KW-0143">Chaperone</keyword>
<dbReference type="Gene3D" id="3.90.1280.10">
    <property type="entry name" value="HSP33 redox switch-like"/>
    <property type="match status" value="1"/>
</dbReference>
<gene>
    <name evidence="6" type="ORF">LZC95_10315</name>
</gene>
<evidence type="ECO:0000313" key="7">
    <source>
        <dbReference type="Proteomes" id="UP001379533"/>
    </source>
</evidence>
<evidence type="ECO:0000256" key="4">
    <source>
        <dbReference type="ARBA" id="ARBA00023186"/>
    </source>
</evidence>
<name>A0ABZ2KEV9_9BACT</name>
<evidence type="ECO:0000313" key="6">
    <source>
        <dbReference type="EMBL" id="WXA97228.1"/>
    </source>
</evidence>
<keyword evidence="5" id="KW-0676">Redox-active center</keyword>
<sequence>MTDPDPKTHTDSKPAGGDRVLRAITDDGAFRVITVESSRTVRAAIEAQRPQGDLALLFADLITGSILVRETMSPDQRVQIILQAEDHTSRMVADSNPDVSPWTRGLVQLAPKASTFDLGAEARLQVARRLYNGSLHQGVVAVPASGGISGALMSYMQTSEQVVSMIAVGTYGQGDAMCAGGYIVQLLPDVGEGPLMVMTERLKDFASMTPLLEKRMAEPRALLSELLYGMPYTEVGESGHGFGCNCSEERILFGLSTLPRTDVQHLSEQGEVLEIACDYCRRQYKIAPAKLRGLLEQN</sequence>
<dbReference type="PANTHER" id="PTHR30111:SF1">
    <property type="entry name" value="33 KDA CHAPERONIN"/>
    <property type="match status" value="1"/>
</dbReference>
<dbReference type="SUPFAM" id="SSF118352">
    <property type="entry name" value="HSP33 redox switch-like"/>
    <property type="match status" value="1"/>
</dbReference>
<dbReference type="PANTHER" id="PTHR30111">
    <property type="entry name" value="33 KDA CHAPERONIN"/>
    <property type="match status" value="1"/>
</dbReference>
<accession>A0ABZ2KEV9</accession>
<keyword evidence="2" id="KW-0862">Zinc</keyword>